<feature type="region of interest" description="Disordered" evidence="1">
    <location>
        <begin position="224"/>
        <end position="341"/>
    </location>
</feature>
<feature type="compositionally biased region" description="Low complexity" evidence="1">
    <location>
        <begin position="84"/>
        <end position="106"/>
    </location>
</feature>
<feature type="compositionally biased region" description="Polar residues" evidence="1">
    <location>
        <begin position="231"/>
        <end position="260"/>
    </location>
</feature>
<name>A0A1L9PG15_ASPVE</name>
<reference evidence="3" key="1">
    <citation type="journal article" date="2017" name="Genome Biol.">
        <title>Comparative genomics reveals high biological diversity and specific adaptations in the industrially and medically important fungal genus Aspergillus.</title>
        <authorList>
            <person name="de Vries R.P."/>
            <person name="Riley R."/>
            <person name="Wiebenga A."/>
            <person name="Aguilar-Osorio G."/>
            <person name="Amillis S."/>
            <person name="Uchima C.A."/>
            <person name="Anderluh G."/>
            <person name="Asadollahi M."/>
            <person name="Askin M."/>
            <person name="Barry K."/>
            <person name="Battaglia E."/>
            <person name="Bayram O."/>
            <person name="Benocci T."/>
            <person name="Braus-Stromeyer S.A."/>
            <person name="Caldana C."/>
            <person name="Canovas D."/>
            <person name="Cerqueira G.C."/>
            <person name="Chen F."/>
            <person name="Chen W."/>
            <person name="Choi C."/>
            <person name="Clum A."/>
            <person name="Dos Santos R.A."/>
            <person name="Damasio A.R."/>
            <person name="Diallinas G."/>
            <person name="Emri T."/>
            <person name="Fekete E."/>
            <person name="Flipphi M."/>
            <person name="Freyberg S."/>
            <person name="Gallo A."/>
            <person name="Gournas C."/>
            <person name="Habgood R."/>
            <person name="Hainaut M."/>
            <person name="Harispe M.L."/>
            <person name="Henrissat B."/>
            <person name="Hilden K.S."/>
            <person name="Hope R."/>
            <person name="Hossain A."/>
            <person name="Karabika E."/>
            <person name="Karaffa L."/>
            <person name="Karanyi Z."/>
            <person name="Krasevec N."/>
            <person name="Kuo A."/>
            <person name="Kusch H."/>
            <person name="LaButti K."/>
            <person name="Lagendijk E.L."/>
            <person name="Lapidus A."/>
            <person name="Levasseur A."/>
            <person name="Lindquist E."/>
            <person name="Lipzen A."/>
            <person name="Logrieco A.F."/>
            <person name="MacCabe A."/>
            <person name="Maekelae M.R."/>
            <person name="Malavazi I."/>
            <person name="Melin P."/>
            <person name="Meyer V."/>
            <person name="Mielnichuk N."/>
            <person name="Miskei M."/>
            <person name="Molnar A.P."/>
            <person name="Mule G."/>
            <person name="Ngan C.Y."/>
            <person name="Orejas M."/>
            <person name="Orosz E."/>
            <person name="Ouedraogo J.P."/>
            <person name="Overkamp K.M."/>
            <person name="Park H.-S."/>
            <person name="Perrone G."/>
            <person name="Piumi F."/>
            <person name="Punt P.J."/>
            <person name="Ram A.F."/>
            <person name="Ramon A."/>
            <person name="Rauscher S."/>
            <person name="Record E."/>
            <person name="Riano-Pachon D.M."/>
            <person name="Robert V."/>
            <person name="Roehrig J."/>
            <person name="Ruller R."/>
            <person name="Salamov A."/>
            <person name="Salih N.S."/>
            <person name="Samson R.A."/>
            <person name="Sandor E."/>
            <person name="Sanguinetti M."/>
            <person name="Schuetze T."/>
            <person name="Sepcic K."/>
            <person name="Shelest E."/>
            <person name="Sherlock G."/>
            <person name="Sophianopoulou V."/>
            <person name="Squina F.M."/>
            <person name="Sun H."/>
            <person name="Susca A."/>
            <person name="Todd R.B."/>
            <person name="Tsang A."/>
            <person name="Unkles S.E."/>
            <person name="van de Wiele N."/>
            <person name="van Rossen-Uffink D."/>
            <person name="Oliveira J.V."/>
            <person name="Vesth T.C."/>
            <person name="Visser J."/>
            <person name="Yu J.-H."/>
            <person name="Zhou M."/>
            <person name="Andersen M.R."/>
            <person name="Archer D.B."/>
            <person name="Baker S.E."/>
            <person name="Benoit I."/>
            <person name="Brakhage A.A."/>
            <person name="Braus G.H."/>
            <person name="Fischer R."/>
            <person name="Frisvad J.C."/>
            <person name="Goldman G.H."/>
            <person name="Houbraken J."/>
            <person name="Oakley B."/>
            <person name="Pocsi I."/>
            <person name="Scazzocchio C."/>
            <person name="Seiboth B."/>
            <person name="vanKuyk P.A."/>
            <person name="Wortman J."/>
            <person name="Dyer P.S."/>
            <person name="Grigoriev I.V."/>
        </authorList>
    </citation>
    <scope>NUCLEOTIDE SEQUENCE [LARGE SCALE GENOMIC DNA]</scope>
    <source>
        <strain evidence="3">CBS 583.65</strain>
    </source>
</reference>
<dbReference type="EMBL" id="KV878127">
    <property type="protein sequence ID" value="OJJ00464.1"/>
    <property type="molecule type" value="Genomic_DNA"/>
</dbReference>
<dbReference type="STRING" id="1036611.A0A1L9PG15"/>
<protein>
    <submittedName>
        <fullName evidence="2">Uncharacterized protein</fullName>
    </submittedName>
</protein>
<proteinExistence type="predicted"/>
<accession>A0A1L9PG15</accession>
<feature type="compositionally biased region" description="Polar residues" evidence="1">
    <location>
        <begin position="314"/>
        <end position="334"/>
    </location>
</feature>
<keyword evidence="3" id="KW-1185">Reference proteome</keyword>
<feature type="region of interest" description="Disordered" evidence="1">
    <location>
        <begin position="431"/>
        <end position="478"/>
    </location>
</feature>
<feature type="compositionally biased region" description="Low complexity" evidence="1">
    <location>
        <begin position="114"/>
        <end position="129"/>
    </location>
</feature>
<feature type="region of interest" description="Disordered" evidence="1">
    <location>
        <begin position="66"/>
        <end position="196"/>
    </location>
</feature>
<organism evidence="2 3">
    <name type="scientific">Aspergillus versicolor CBS 583.65</name>
    <dbReference type="NCBI Taxonomy" id="1036611"/>
    <lineage>
        <taxon>Eukaryota</taxon>
        <taxon>Fungi</taxon>
        <taxon>Dikarya</taxon>
        <taxon>Ascomycota</taxon>
        <taxon>Pezizomycotina</taxon>
        <taxon>Eurotiomycetes</taxon>
        <taxon>Eurotiomycetidae</taxon>
        <taxon>Eurotiales</taxon>
        <taxon>Aspergillaceae</taxon>
        <taxon>Aspergillus</taxon>
        <taxon>Aspergillus subgen. Nidulantes</taxon>
    </lineage>
</organism>
<feature type="compositionally biased region" description="Low complexity" evidence="1">
    <location>
        <begin position="283"/>
        <end position="313"/>
    </location>
</feature>
<sequence length="478" mass="52196">MTTPSIFKFLLAHLWIAPTFLALAFDPLGIVYDVAKSNSHLARRITKTGDSERPYSVDGNSFDSNFLGVDDCRADPPAVEDENASMTAASDDSSDSTESYTASSDTDSSEIKSSETGSSVSTGSDTTESQTADSNTAESVATSSGTTESDTATPIPNESEAGPILRARGSASSFPKTRLPPYRLSPATSSRSGQRKTRQINLVFLLTAMFAALSPMQQHAPNPFSYPWTPARSSPLSPRRATSSLKTTPPTNQPQFQAPTSIFAFTPSPSPSHNKSEPANIFSRSRSANANADTNATTSPTPAPTYATRYASTISNPLNAHSTKRAFTSSTSPHARSVRRNAFLNRVKHDRESGRFEARAERLAYLEDIAEQKEWVEDMRRRADDIQSKFGLGIEETEGEGRYLDGDEAEIQALDEYLEQERIMEMELLERMESAAPPPRGDVPKQNDAASSFSDEEYDDIFIDLVDRNTPDDMDMSS</sequence>
<evidence type="ECO:0000256" key="1">
    <source>
        <dbReference type="SAM" id="MobiDB-lite"/>
    </source>
</evidence>
<dbReference type="GeneID" id="63730018"/>
<dbReference type="RefSeq" id="XP_040666226.1">
    <property type="nucleotide sequence ID" value="XM_040814507.1"/>
</dbReference>
<dbReference type="AlphaFoldDB" id="A0A1L9PG15"/>
<dbReference type="OrthoDB" id="5279705at2759"/>
<dbReference type="Proteomes" id="UP000184073">
    <property type="component" value="Unassembled WGS sequence"/>
</dbReference>
<gene>
    <name evidence="2" type="ORF">ASPVEDRAFT_51644</name>
</gene>
<dbReference type="VEuPathDB" id="FungiDB:ASPVEDRAFT_51644"/>
<evidence type="ECO:0000313" key="3">
    <source>
        <dbReference type="Proteomes" id="UP000184073"/>
    </source>
</evidence>
<feature type="compositionally biased region" description="Polar residues" evidence="1">
    <location>
        <begin position="130"/>
        <end position="156"/>
    </location>
</feature>
<evidence type="ECO:0000313" key="2">
    <source>
        <dbReference type="EMBL" id="OJJ00464.1"/>
    </source>
</evidence>